<dbReference type="Proteomes" id="UP001307849">
    <property type="component" value="Unassembled WGS sequence"/>
</dbReference>
<evidence type="ECO:0000313" key="2">
    <source>
        <dbReference type="EMBL" id="KAK6521522.1"/>
    </source>
</evidence>
<evidence type="ECO:0000256" key="1">
    <source>
        <dbReference type="SAM" id="SignalP"/>
    </source>
</evidence>
<feature type="chain" id="PRO_5042971116" evidence="1">
    <location>
        <begin position="27"/>
        <end position="312"/>
    </location>
</feature>
<accession>A0AAN8RRI7</accession>
<feature type="signal peptide" evidence="1">
    <location>
        <begin position="1"/>
        <end position="26"/>
    </location>
</feature>
<proteinExistence type="predicted"/>
<name>A0AAN8RRI7_9PEZI</name>
<evidence type="ECO:0000313" key="3">
    <source>
        <dbReference type="Proteomes" id="UP001307849"/>
    </source>
</evidence>
<organism evidence="2 3">
    <name type="scientific">Arthrobotrys conoides</name>
    <dbReference type="NCBI Taxonomy" id="74498"/>
    <lineage>
        <taxon>Eukaryota</taxon>
        <taxon>Fungi</taxon>
        <taxon>Dikarya</taxon>
        <taxon>Ascomycota</taxon>
        <taxon>Pezizomycotina</taxon>
        <taxon>Orbiliomycetes</taxon>
        <taxon>Orbiliales</taxon>
        <taxon>Orbiliaceae</taxon>
        <taxon>Arthrobotrys</taxon>
    </lineage>
</organism>
<gene>
    <name evidence="2" type="ORF">TWF506_001732</name>
</gene>
<sequence length="312" mass="35389">MNFSTPWLIRTLLIFIVTSQPYLASAQLSPFYKASFDAVKTNIPLRNALKSLEAKVSTKDPSLATTNPWVCTVRPLESNTRELSKGIASPWQKESTCPTRDYLLSLILDAYTTKPSDLQKIVNEQGETTVSTEVCKPNKFGPILAAILSLVSEQKLKDCKFVGTNREGLATWEEYKTFIAELDKSMLDAYDTINGWICKHEMTDRSLTYFTLFLRTPENSRYKDLSERNSGINGPVTLHFLEDYPVRLETTLKRFTKDIGEDAEELIQKLLVRAQITKGVMRTFGKKNKSKKEKNNLKKYCEAFKNSIPASA</sequence>
<keyword evidence="3" id="KW-1185">Reference proteome</keyword>
<dbReference type="AlphaFoldDB" id="A0AAN8RRI7"/>
<keyword evidence="1" id="KW-0732">Signal</keyword>
<dbReference type="EMBL" id="JAVHJM010000001">
    <property type="protein sequence ID" value="KAK6521522.1"/>
    <property type="molecule type" value="Genomic_DNA"/>
</dbReference>
<protein>
    <submittedName>
        <fullName evidence="2">Uncharacterized protein</fullName>
    </submittedName>
</protein>
<comment type="caution">
    <text evidence="2">The sequence shown here is derived from an EMBL/GenBank/DDBJ whole genome shotgun (WGS) entry which is preliminary data.</text>
</comment>
<reference evidence="2 3" key="1">
    <citation type="submission" date="2019-10" db="EMBL/GenBank/DDBJ databases">
        <authorList>
            <person name="Palmer J.M."/>
        </authorList>
    </citation>
    <scope>NUCLEOTIDE SEQUENCE [LARGE SCALE GENOMIC DNA]</scope>
    <source>
        <strain evidence="2 3">TWF506</strain>
    </source>
</reference>